<dbReference type="AlphaFoldDB" id="A0A8H3TXW0"/>
<proteinExistence type="predicted"/>
<organism evidence="2 3">
    <name type="scientific">Naganishia liquefaciens</name>
    <dbReference type="NCBI Taxonomy" id="104408"/>
    <lineage>
        <taxon>Eukaryota</taxon>
        <taxon>Fungi</taxon>
        <taxon>Dikarya</taxon>
        <taxon>Basidiomycota</taxon>
        <taxon>Agaricomycotina</taxon>
        <taxon>Tremellomycetes</taxon>
        <taxon>Filobasidiales</taxon>
        <taxon>Filobasidiaceae</taxon>
        <taxon>Naganishia</taxon>
    </lineage>
</organism>
<keyword evidence="3" id="KW-1185">Reference proteome</keyword>
<comment type="caution">
    <text evidence="2">The sequence shown here is derived from an EMBL/GenBank/DDBJ whole genome shotgun (WGS) entry which is preliminary data.</text>
</comment>
<evidence type="ECO:0000313" key="2">
    <source>
        <dbReference type="EMBL" id="GHJ89137.1"/>
    </source>
</evidence>
<reference evidence="2" key="1">
    <citation type="submission" date="2020-07" db="EMBL/GenBank/DDBJ databases">
        <title>Draft Genome Sequence of a Deep-Sea Yeast, Naganishia (Cryptococcus) liquefaciens strain N6.</title>
        <authorList>
            <person name="Han Y.W."/>
            <person name="Kajitani R."/>
            <person name="Morimoto H."/>
            <person name="Parhat M."/>
            <person name="Tsubouchi H."/>
            <person name="Bakenova O."/>
            <person name="Ogata M."/>
            <person name="Argunhan B."/>
            <person name="Aoki R."/>
            <person name="Kajiwara S."/>
            <person name="Itoh T."/>
            <person name="Iwasaki H."/>
        </authorList>
    </citation>
    <scope>NUCLEOTIDE SEQUENCE</scope>
    <source>
        <strain evidence="2">N6</strain>
    </source>
</reference>
<evidence type="ECO:0000256" key="1">
    <source>
        <dbReference type="SAM" id="MobiDB-lite"/>
    </source>
</evidence>
<accession>A0A8H3TXW0</accession>
<name>A0A8H3TXW0_9TREE</name>
<evidence type="ECO:0000313" key="3">
    <source>
        <dbReference type="Proteomes" id="UP000620104"/>
    </source>
</evidence>
<sequence>MLPSIDYDMPDHNQNPVTLKGTRNKPREDKSEIATPQLSLTVAESGVLADPSPASSALFYISLLQRMLKELVLSARMTLKA</sequence>
<protein>
    <submittedName>
        <fullName evidence="2">Uncharacterized protein</fullName>
    </submittedName>
</protein>
<dbReference type="Proteomes" id="UP000620104">
    <property type="component" value="Unassembled WGS sequence"/>
</dbReference>
<dbReference type="EMBL" id="BLZA01000035">
    <property type="protein sequence ID" value="GHJ89137.1"/>
    <property type="molecule type" value="Genomic_DNA"/>
</dbReference>
<feature type="region of interest" description="Disordered" evidence="1">
    <location>
        <begin position="1"/>
        <end position="33"/>
    </location>
</feature>
<gene>
    <name evidence="2" type="ORF">NliqN6_5539</name>
</gene>